<feature type="transmembrane region" description="Helical" evidence="10">
    <location>
        <begin position="90"/>
        <end position="107"/>
    </location>
</feature>
<feature type="transmembrane region" description="Helical" evidence="10">
    <location>
        <begin position="209"/>
        <end position="229"/>
    </location>
</feature>
<accession>A0A8E5JZK3</accession>
<dbReference type="InterPro" id="IPR001750">
    <property type="entry name" value="ND/Mrp_TM"/>
</dbReference>
<reference evidence="13" key="2">
    <citation type="submission" date="2022-12" db="EMBL/GenBank/DDBJ databases">
        <title>The complete mitochondrial genome of Bactrothrips quadrituberculatus(Thysanoptera: Phlaeothripidae).</title>
        <authorList>
            <person name="Dang L."/>
        </authorList>
    </citation>
    <scope>NUCLEOTIDE SEQUENCE</scope>
</reference>
<evidence type="ECO:0000313" key="13">
    <source>
        <dbReference type="EMBL" id="QVD42823.1"/>
    </source>
</evidence>
<gene>
    <name evidence="13" type="primary">ND5</name>
</gene>
<proteinExistence type="inferred from homology"/>
<evidence type="ECO:0000256" key="7">
    <source>
        <dbReference type="ARBA" id="ARBA00022989"/>
    </source>
</evidence>
<dbReference type="GO" id="GO:0015990">
    <property type="term" value="P:electron transport coupled proton transport"/>
    <property type="evidence" value="ECO:0007669"/>
    <property type="project" value="TreeGrafter"/>
</dbReference>
<evidence type="ECO:0000256" key="9">
    <source>
        <dbReference type="ARBA" id="ARBA00049551"/>
    </source>
</evidence>
<dbReference type="EC" id="7.1.1.2" evidence="3 10"/>
<dbReference type="InterPro" id="IPR001516">
    <property type="entry name" value="Proton_antipo_N"/>
</dbReference>
<dbReference type="InterPro" id="IPR003945">
    <property type="entry name" value="NU5C-like"/>
</dbReference>
<keyword evidence="10" id="KW-0520">NAD</keyword>
<dbReference type="PRINTS" id="PR01434">
    <property type="entry name" value="NADHDHGNASE5"/>
</dbReference>
<sequence>MFMEYMNFFYLFFILLFMLSILCFVFFLYFLKLNKSIFFEWEILSVNSNYMEMVMFFDWMGLLFLSVVFFISSFVSLYSMEYMSKKKNQFILLIFLFVMSMMLFIISPNIISILIGWDGLGLVSFILIIFFQSNKSKNSGMQTIMLNRMGDIMIIFASWFYYMIGGMNFLYFYDFPMKLGMIMIIFASMTKSAQMPFSSWLPAAMAAPTPVSSLVHSSTLVTAGIYLMMRFNNYIMKCEMMMKFLFIIGTITMFMAGVGANFENDLKKIIALSTLSQLGLMMLTLSFGLMSFSFFHLTTHALFKALLFLCAGVMIHNYKDIQDIRILSYMVYYLPITTMCFNMANLSLCGFPFLSGFYSKDLIIEMFIISEKNIIFFFLCLLSTSLTVSYTFRLLYYLSFSKKMYFCMMNKSESKIFNFVLISLTFFSIISGVILNFLLNSFFEEIFLSFYNKMIIPMILIMGLLLSF</sequence>
<feature type="domain" description="NADH-Ubiquinone oxidoreductase (complex I) chain 5 N-terminal" evidence="12">
    <location>
        <begin position="45"/>
        <end position="87"/>
    </location>
</feature>
<comment type="function">
    <text evidence="1">Core subunit of the mitochondrial membrane respiratory chain NADH dehydrogenase (Complex I) that is believed to belong to the minimal assembly required for catalysis. Complex I functions in the transfer of electrons from NADH to the respiratory chain. The immediate electron acceptor for the enzyme is believed to be ubiquinone.</text>
</comment>
<keyword evidence="7 10" id="KW-1133">Transmembrane helix</keyword>
<feature type="transmembrane region" description="Helical" evidence="10">
    <location>
        <begin position="450"/>
        <end position="467"/>
    </location>
</feature>
<geneLocation type="mitochondrion" evidence="13"/>
<dbReference type="CTD" id="4540"/>
<keyword evidence="8 10" id="KW-0472">Membrane</keyword>
<comment type="function">
    <text evidence="10">Core subunit of the mitochondrial membrane respiratory chain NADH dehydrogenase (Complex I) which catalyzes electron transfer from NADH through the respiratory chain, using ubiquinone as an electron acceptor. Essential for the catalytic activity and assembly of complex I.</text>
</comment>
<organism evidence="13">
    <name type="scientific">Bactrothrips quadrituberculatus</name>
    <dbReference type="NCBI Taxonomy" id="1246465"/>
    <lineage>
        <taxon>Eukaryota</taxon>
        <taxon>Metazoa</taxon>
        <taxon>Ecdysozoa</taxon>
        <taxon>Arthropoda</taxon>
        <taxon>Hexapoda</taxon>
        <taxon>Insecta</taxon>
        <taxon>Pterygota</taxon>
        <taxon>Neoptera</taxon>
        <taxon>Paraneoptera</taxon>
        <taxon>Thysanoptera</taxon>
        <taxon>Tubulifera</taxon>
        <taxon>Phlaeothripoidea</taxon>
        <taxon>Phlaeothripidae</taxon>
        <taxon>Idolothripinae</taxon>
        <taxon>Bactrothrips</taxon>
    </lineage>
</organism>
<evidence type="ECO:0000259" key="11">
    <source>
        <dbReference type="Pfam" id="PF00361"/>
    </source>
</evidence>
<feature type="transmembrane region" description="Helical" evidence="10">
    <location>
        <begin position="416"/>
        <end position="438"/>
    </location>
</feature>
<keyword evidence="10 13" id="KW-0496">Mitochondrion</keyword>
<keyword evidence="10" id="KW-0813">Transport</keyword>
<evidence type="ECO:0000259" key="12">
    <source>
        <dbReference type="Pfam" id="PF00662"/>
    </source>
</evidence>
<comment type="catalytic activity">
    <reaction evidence="9 10">
        <text>a ubiquinone + NADH + 5 H(+)(in) = a ubiquinol + NAD(+) + 4 H(+)(out)</text>
        <dbReference type="Rhea" id="RHEA:29091"/>
        <dbReference type="Rhea" id="RHEA-COMP:9565"/>
        <dbReference type="Rhea" id="RHEA-COMP:9566"/>
        <dbReference type="ChEBI" id="CHEBI:15378"/>
        <dbReference type="ChEBI" id="CHEBI:16389"/>
        <dbReference type="ChEBI" id="CHEBI:17976"/>
        <dbReference type="ChEBI" id="CHEBI:57540"/>
        <dbReference type="ChEBI" id="CHEBI:57945"/>
        <dbReference type="EC" id="7.1.1.2"/>
    </reaction>
</comment>
<feature type="transmembrane region" description="Helical" evidence="10">
    <location>
        <begin position="59"/>
        <end position="78"/>
    </location>
</feature>
<feature type="transmembrane region" description="Helical" evidence="10">
    <location>
        <begin position="7"/>
        <end position="31"/>
    </location>
</feature>
<evidence type="ECO:0000256" key="6">
    <source>
        <dbReference type="ARBA" id="ARBA00022982"/>
    </source>
</evidence>
<keyword evidence="5 10" id="KW-0812">Transmembrane</keyword>
<evidence type="ECO:0000256" key="2">
    <source>
        <dbReference type="ARBA" id="ARBA00004141"/>
    </source>
</evidence>
<dbReference type="PANTHER" id="PTHR42829:SF2">
    <property type="entry name" value="NADH-UBIQUINONE OXIDOREDUCTASE CHAIN 5"/>
    <property type="match status" value="1"/>
</dbReference>
<feature type="transmembrane region" description="Helical" evidence="10">
    <location>
        <begin position="330"/>
        <end position="354"/>
    </location>
</feature>
<dbReference type="RefSeq" id="YP_010181253.1">
    <property type="nucleotide sequence ID" value="NC_058251.1"/>
</dbReference>
<comment type="subcellular location">
    <subcellularLocation>
        <location evidence="2">Membrane</location>
        <topology evidence="2">Multi-pass membrane protein</topology>
    </subcellularLocation>
</comment>
<evidence type="ECO:0000256" key="3">
    <source>
        <dbReference type="ARBA" id="ARBA00012944"/>
    </source>
</evidence>
<dbReference type="GeneID" id="68206873"/>
<evidence type="ECO:0000256" key="10">
    <source>
        <dbReference type="RuleBase" id="RU003404"/>
    </source>
</evidence>
<dbReference type="AlphaFoldDB" id="A0A8E5JZK3"/>
<feature type="transmembrane region" description="Helical" evidence="10">
    <location>
        <begin position="152"/>
        <end position="173"/>
    </location>
</feature>
<evidence type="ECO:0000256" key="8">
    <source>
        <dbReference type="ARBA" id="ARBA00023136"/>
    </source>
</evidence>
<feature type="transmembrane region" description="Helical" evidence="10">
    <location>
        <begin position="374"/>
        <end position="396"/>
    </location>
</feature>
<dbReference type="PANTHER" id="PTHR42829">
    <property type="entry name" value="NADH-UBIQUINONE OXIDOREDUCTASE CHAIN 5"/>
    <property type="match status" value="1"/>
</dbReference>
<evidence type="ECO:0000256" key="4">
    <source>
        <dbReference type="ARBA" id="ARBA00021096"/>
    </source>
</evidence>
<dbReference type="Pfam" id="PF00361">
    <property type="entry name" value="Proton_antipo_M"/>
    <property type="match status" value="1"/>
</dbReference>
<reference evidence="13" key="1">
    <citation type="submission" date="2020-11" db="EMBL/GenBank/DDBJ databases">
        <authorList>
            <person name="Plumb M."/>
            <person name="Garfin J."/>
            <person name="Lorentz A."/>
            <person name="Wang X."/>
        </authorList>
    </citation>
    <scope>NUCLEOTIDE SEQUENCE</scope>
</reference>
<keyword evidence="10" id="KW-0830">Ubiquinone</keyword>
<dbReference type="EMBL" id="MW233591">
    <property type="protein sequence ID" value="QVD42823.1"/>
    <property type="molecule type" value="Genomic_DNA"/>
</dbReference>
<name>A0A8E5JZK3_9NEOP</name>
<evidence type="ECO:0000256" key="1">
    <source>
        <dbReference type="ARBA" id="ARBA00003257"/>
    </source>
</evidence>
<protein>
    <recommendedName>
        <fullName evidence="4 10">NADH-ubiquinone oxidoreductase chain 5</fullName>
        <ecNumber evidence="3 10">7.1.1.2</ecNumber>
    </recommendedName>
</protein>
<evidence type="ECO:0000256" key="5">
    <source>
        <dbReference type="ARBA" id="ARBA00022692"/>
    </source>
</evidence>
<feature type="transmembrane region" description="Helical" evidence="10">
    <location>
        <begin position="113"/>
        <end position="131"/>
    </location>
</feature>
<feature type="transmembrane region" description="Helical" evidence="10">
    <location>
        <begin position="241"/>
        <end position="262"/>
    </location>
</feature>
<dbReference type="GO" id="GO:0003954">
    <property type="term" value="F:NADH dehydrogenase activity"/>
    <property type="evidence" value="ECO:0007669"/>
    <property type="project" value="TreeGrafter"/>
</dbReference>
<dbReference type="Pfam" id="PF00662">
    <property type="entry name" value="Proton_antipo_N"/>
    <property type="match status" value="1"/>
</dbReference>
<feature type="domain" description="NADH:quinone oxidoreductase/Mrp antiporter transmembrane" evidence="11">
    <location>
        <begin position="107"/>
        <end position="378"/>
    </location>
</feature>
<keyword evidence="6" id="KW-0249">Electron transport</keyword>
<dbReference type="GO" id="GO:0016020">
    <property type="term" value="C:membrane"/>
    <property type="evidence" value="ECO:0007669"/>
    <property type="project" value="UniProtKB-SubCell"/>
</dbReference>
<dbReference type="GO" id="GO:0042773">
    <property type="term" value="P:ATP synthesis coupled electron transport"/>
    <property type="evidence" value="ECO:0007669"/>
    <property type="project" value="InterPro"/>
</dbReference>
<dbReference type="GO" id="GO:0008137">
    <property type="term" value="F:NADH dehydrogenase (ubiquinone) activity"/>
    <property type="evidence" value="ECO:0007669"/>
    <property type="project" value="UniProtKB-EC"/>
</dbReference>
<comment type="similarity">
    <text evidence="10">Belongs to the complex I subunit 5 family.</text>
</comment>